<feature type="region of interest" description="Disordered" evidence="1">
    <location>
        <begin position="37"/>
        <end position="71"/>
    </location>
</feature>
<keyword evidence="2" id="KW-0472">Membrane</keyword>
<keyword evidence="3" id="KW-0732">Signal</keyword>
<keyword evidence="2" id="KW-1133">Transmembrane helix</keyword>
<reference evidence="4 5" key="1">
    <citation type="submission" date="2023-09" db="EMBL/GenBank/DDBJ databases">
        <title>Pangenome analysis of Batrachochytrium dendrobatidis and related Chytrids.</title>
        <authorList>
            <person name="Yacoub M.N."/>
            <person name="Stajich J.E."/>
            <person name="James T.Y."/>
        </authorList>
    </citation>
    <scope>NUCLEOTIDE SEQUENCE [LARGE SCALE GENOMIC DNA]</scope>
    <source>
        <strain evidence="4 5">JEL0888</strain>
    </source>
</reference>
<protein>
    <submittedName>
        <fullName evidence="4">Uncharacterized protein</fullName>
    </submittedName>
</protein>
<sequence>MLAAVLLPLLLPLLPRLVGLDAPAGLAAAATGHKLLAPLPPPPPQLKPALGTGLGFGSDGGSDGGSDSEGRGPVVSVGFRVPLNASTFVEYRCSVGPCFRESLVCTSPAINGTTPASWSDFPDIQEPHFRPCALDMADTSLEAWRFVRFEILNLVGLVASGSVVFLRRRRQHIAQYRRLAGRAGGGMA</sequence>
<feature type="compositionally biased region" description="Gly residues" evidence="1">
    <location>
        <begin position="52"/>
        <end position="64"/>
    </location>
</feature>
<accession>A0ABR4N6P9</accession>
<dbReference type="Proteomes" id="UP001527925">
    <property type="component" value="Unassembled WGS sequence"/>
</dbReference>
<name>A0ABR4N6P9_9FUNG</name>
<feature type="chain" id="PRO_5047208595" evidence="3">
    <location>
        <begin position="20"/>
        <end position="188"/>
    </location>
</feature>
<dbReference type="EMBL" id="JADGIZ020000026">
    <property type="protein sequence ID" value="KAL2915203.1"/>
    <property type="molecule type" value="Genomic_DNA"/>
</dbReference>
<keyword evidence="5" id="KW-1185">Reference proteome</keyword>
<evidence type="ECO:0000313" key="4">
    <source>
        <dbReference type="EMBL" id="KAL2915203.1"/>
    </source>
</evidence>
<feature type="transmembrane region" description="Helical" evidence="2">
    <location>
        <begin position="146"/>
        <end position="166"/>
    </location>
</feature>
<keyword evidence="2" id="KW-0812">Transmembrane</keyword>
<proteinExistence type="predicted"/>
<gene>
    <name evidence="4" type="ORF">HK105_205310</name>
</gene>
<evidence type="ECO:0000256" key="1">
    <source>
        <dbReference type="SAM" id="MobiDB-lite"/>
    </source>
</evidence>
<organism evidence="4 5">
    <name type="scientific">Polyrhizophydium stewartii</name>
    <dbReference type="NCBI Taxonomy" id="2732419"/>
    <lineage>
        <taxon>Eukaryota</taxon>
        <taxon>Fungi</taxon>
        <taxon>Fungi incertae sedis</taxon>
        <taxon>Chytridiomycota</taxon>
        <taxon>Chytridiomycota incertae sedis</taxon>
        <taxon>Chytridiomycetes</taxon>
        <taxon>Rhizophydiales</taxon>
        <taxon>Rhizophydiales incertae sedis</taxon>
        <taxon>Polyrhizophydium</taxon>
    </lineage>
</organism>
<evidence type="ECO:0000256" key="2">
    <source>
        <dbReference type="SAM" id="Phobius"/>
    </source>
</evidence>
<comment type="caution">
    <text evidence="4">The sequence shown here is derived from an EMBL/GenBank/DDBJ whole genome shotgun (WGS) entry which is preliminary data.</text>
</comment>
<evidence type="ECO:0000256" key="3">
    <source>
        <dbReference type="SAM" id="SignalP"/>
    </source>
</evidence>
<evidence type="ECO:0000313" key="5">
    <source>
        <dbReference type="Proteomes" id="UP001527925"/>
    </source>
</evidence>
<feature type="signal peptide" evidence="3">
    <location>
        <begin position="1"/>
        <end position="19"/>
    </location>
</feature>